<accession>A0A813PHK6</accession>
<feature type="transmembrane region" description="Helical" evidence="7">
    <location>
        <begin position="123"/>
        <end position="146"/>
    </location>
</feature>
<evidence type="ECO:0000256" key="6">
    <source>
        <dbReference type="ARBA" id="ARBA00023136"/>
    </source>
</evidence>
<dbReference type="OrthoDB" id="29444at2759"/>
<gene>
    <name evidence="9" type="ORF">OXX778_LOCUS3894</name>
</gene>
<sequence length="311" mass="35087">MDAEKQQTKEKKNFYITKTCLIITILILTSCFLITELIIGLLTKSNAILADSFHIFGDLITLLISLMTIRLSKREMSNTNTFGWIRAEILGSLINSVFLLALCFTILIDSINRFRDPEPLEKIDLIILIGVGRLFLNIISMSLFLIRSYRQKSSEKEMSMNLKVILLNALGDSLGSIAVILSGFLIKYIPDGSEIQWKLYIDPVLSLLIAIIIMINMVPILKKSSLILLQSVPLDFNVNELKVQILNVQGVSSVSHFYIWALNSEINVASVQIVIQDDSTDHLEIVQSVKNLLKENLIQISTIEIEFKSQK</sequence>
<dbReference type="AlphaFoldDB" id="A0A813PHK6"/>
<dbReference type="InterPro" id="IPR002524">
    <property type="entry name" value="Cation_efflux"/>
</dbReference>
<dbReference type="SUPFAM" id="SSF161111">
    <property type="entry name" value="Cation efflux protein transmembrane domain-like"/>
    <property type="match status" value="1"/>
</dbReference>
<comment type="caution">
    <text evidence="9">The sequence shown here is derived from an EMBL/GenBank/DDBJ whole genome shotgun (WGS) entry which is preliminary data.</text>
</comment>
<evidence type="ECO:0000256" key="4">
    <source>
        <dbReference type="ARBA" id="ARBA00022833"/>
    </source>
</evidence>
<dbReference type="PROSITE" id="PS51257">
    <property type="entry name" value="PROKAR_LIPOPROTEIN"/>
    <property type="match status" value="1"/>
</dbReference>
<dbReference type="GO" id="GO:0006882">
    <property type="term" value="P:intracellular zinc ion homeostasis"/>
    <property type="evidence" value="ECO:0007669"/>
    <property type="project" value="TreeGrafter"/>
</dbReference>
<evidence type="ECO:0000256" key="7">
    <source>
        <dbReference type="SAM" id="Phobius"/>
    </source>
</evidence>
<keyword evidence="3 7" id="KW-0812">Transmembrane</keyword>
<comment type="similarity">
    <text evidence="2">Belongs to the cation diffusion facilitator (CDF) transporter (TC 2.A.4) family. SLC30A subfamily.</text>
</comment>
<dbReference type="Proteomes" id="UP000663879">
    <property type="component" value="Unassembled WGS sequence"/>
</dbReference>
<dbReference type="InterPro" id="IPR027469">
    <property type="entry name" value="Cation_efflux_TMD_sf"/>
</dbReference>
<proteinExistence type="inferred from homology"/>
<protein>
    <recommendedName>
        <fullName evidence="8">Cation efflux protein transmembrane domain-containing protein</fullName>
    </recommendedName>
</protein>
<dbReference type="NCBIfam" id="TIGR01297">
    <property type="entry name" value="CDF"/>
    <property type="match status" value="1"/>
</dbReference>
<dbReference type="PANTHER" id="PTHR45820:SF4">
    <property type="entry name" value="ZINC TRANSPORTER 63C, ISOFORM F"/>
    <property type="match status" value="1"/>
</dbReference>
<evidence type="ECO:0000256" key="5">
    <source>
        <dbReference type="ARBA" id="ARBA00022989"/>
    </source>
</evidence>
<name>A0A813PHK6_9BILA</name>
<evidence type="ECO:0000256" key="2">
    <source>
        <dbReference type="ARBA" id="ARBA00008873"/>
    </source>
</evidence>
<feature type="transmembrane region" description="Helical" evidence="7">
    <location>
        <begin position="21"/>
        <end position="42"/>
    </location>
</feature>
<feature type="transmembrane region" description="Helical" evidence="7">
    <location>
        <begin position="200"/>
        <end position="221"/>
    </location>
</feature>
<dbReference type="Pfam" id="PF01545">
    <property type="entry name" value="Cation_efflux"/>
    <property type="match status" value="1"/>
</dbReference>
<dbReference type="InterPro" id="IPR058533">
    <property type="entry name" value="Cation_efflux_TM"/>
</dbReference>
<keyword evidence="10" id="KW-1185">Reference proteome</keyword>
<comment type="subcellular location">
    <subcellularLocation>
        <location evidence="1">Membrane</location>
        <topology evidence="1">Multi-pass membrane protein</topology>
    </subcellularLocation>
</comment>
<dbReference type="Gene3D" id="1.20.1510.10">
    <property type="entry name" value="Cation efflux protein transmembrane domain"/>
    <property type="match status" value="1"/>
</dbReference>
<feature type="transmembrane region" description="Helical" evidence="7">
    <location>
        <begin position="48"/>
        <end position="69"/>
    </location>
</feature>
<evidence type="ECO:0000256" key="1">
    <source>
        <dbReference type="ARBA" id="ARBA00004141"/>
    </source>
</evidence>
<dbReference type="GO" id="GO:0005385">
    <property type="term" value="F:zinc ion transmembrane transporter activity"/>
    <property type="evidence" value="ECO:0007669"/>
    <property type="project" value="TreeGrafter"/>
</dbReference>
<dbReference type="EMBL" id="CAJNOC010000362">
    <property type="protein sequence ID" value="CAF0750622.1"/>
    <property type="molecule type" value="Genomic_DNA"/>
</dbReference>
<keyword evidence="5 7" id="KW-1133">Transmembrane helix</keyword>
<reference evidence="9" key="1">
    <citation type="submission" date="2021-02" db="EMBL/GenBank/DDBJ databases">
        <authorList>
            <person name="Nowell W R."/>
        </authorList>
    </citation>
    <scope>NUCLEOTIDE SEQUENCE</scope>
    <source>
        <strain evidence="9">Ploen Becks lab</strain>
    </source>
</reference>
<dbReference type="PANTHER" id="PTHR45820">
    <property type="entry name" value="FI23527P1"/>
    <property type="match status" value="1"/>
</dbReference>
<feature type="transmembrane region" description="Helical" evidence="7">
    <location>
        <begin position="89"/>
        <end position="111"/>
    </location>
</feature>
<dbReference type="GO" id="GO:0016020">
    <property type="term" value="C:membrane"/>
    <property type="evidence" value="ECO:0007669"/>
    <property type="project" value="UniProtKB-SubCell"/>
</dbReference>
<keyword evidence="6 7" id="KW-0472">Membrane</keyword>
<evidence type="ECO:0000259" key="8">
    <source>
        <dbReference type="Pfam" id="PF01545"/>
    </source>
</evidence>
<feature type="domain" description="Cation efflux protein transmembrane" evidence="8">
    <location>
        <begin position="23"/>
        <end position="229"/>
    </location>
</feature>
<evidence type="ECO:0000313" key="9">
    <source>
        <dbReference type="EMBL" id="CAF0750622.1"/>
    </source>
</evidence>
<keyword evidence="4" id="KW-0862">Zinc</keyword>
<evidence type="ECO:0000256" key="3">
    <source>
        <dbReference type="ARBA" id="ARBA00022692"/>
    </source>
</evidence>
<evidence type="ECO:0000313" key="10">
    <source>
        <dbReference type="Proteomes" id="UP000663879"/>
    </source>
</evidence>
<organism evidence="9 10">
    <name type="scientific">Brachionus calyciflorus</name>
    <dbReference type="NCBI Taxonomy" id="104777"/>
    <lineage>
        <taxon>Eukaryota</taxon>
        <taxon>Metazoa</taxon>
        <taxon>Spiralia</taxon>
        <taxon>Gnathifera</taxon>
        <taxon>Rotifera</taxon>
        <taxon>Eurotatoria</taxon>
        <taxon>Monogononta</taxon>
        <taxon>Pseudotrocha</taxon>
        <taxon>Ploima</taxon>
        <taxon>Brachionidae</taxon>
        <taxon>Brachionus</taxon>
    </lineage>
</organism>
<feature type="transmembrane region" description="Helical" evidence="7">
    <location>
        <begin position="166"/>
        <end position="188"/>
    </location>
</feature>